<evidence type="ECO:0000313" key="8">
    <source>
        <dbReference type="Proteomes" id="UP000184383"/>
    </source>
</evidence>
<dbReference type="GO" id="GO:0005634">
    <property type="term" value="C:nucleus"/>
    <property type="evidence" value="ECO:0007669"/>
    <property type="project" value="TreeGrafter"/>
</dbReference>
<dbReference type="Proteomes" id="UP000184383">
    <property type="component" value="Unassembled WGS sequence"/>
</dbReference>
<dbReference type="PROSITE" id="PS50157">
    <property type="entry name" value="ZINC_FINGER_C2H2_2"/>
    <property type="match status" value="2"/>
</dbReference>
<name>A0A1L9RQS4_ASPWE</name>
<evidence type="ECO:0000256" key="5">
    <source>
        <dbReference type="PROSITE-ProRule" id="PRU00042"/>
    </source>
</evidence>
<feature type="domain" description="C2H2-type" evidence="6">
    <location>
        <begin position="14"/>
        <end position="39"/>
    </location>
</feature>
<proteinExistence type="predicted"/>
<dbReference type="Gene3D" id="3.30.160.60">
    <property type="entry name" value="Classic Zinc Finger"/>
    <property type="match status" value="1"/>
</dbReference>
<dbReference type="InterPro" id="IPR013087">
    <property type="entry name" value="Znf_C2H2_type"/>
</dbReference>
<keyword evidence="1" id="KW-0479">Metal-binding</keyword>
<organism evidence="7 8">
    <name type="scientific">Aspergillus wentii DTO 134E9</name>
    <dbReference type="NCBI Taxonomy" id="1073089"/>
    <lineage>
        <taxon>Eukaryota</taxon>
        <taxon>Fungi</taxon>
        <taxon>Dikarya</taxon>
        <taxon>Ascomycota</taxon>
        <taxon>Pezizomycotina</taxon>
        <taxon>Eurotiomycetes</taxon>
        <taxon>Eurotiomycetidae</taxon>
        <taxon>Eurotiales</taxon>
        <taxon>Aspergillaceae</taxon>
        <taxon>Aspergillus</taxon>
        <taxon>Aspergillus subgen. Cremei</taxon>
    </lineage>
</organism>
<keyword evidence="2" id="KW-0677">Repeat</keyword>
<dbReference type="SMART" id="SM00355">
    <property type="entry name" value="ZnF_C2H2"/>
    <property type="match status" value="5"/>
</dbReference>
<evidence type="ECO:0000313" key="7">
    <source>
        <dbReference type="EMBL" id="OJJ37289.1"/>
    </source>
</evidence>
<evidence type="ECO:0000256" key="2">
    <source>
        <dbReference type="ARBA" id="ARBA00022737"/>
    </source>
</evidence>
<keyword evidence="3 5" id="KW-0863">Zinc-finger</keyword>
<dbReference type="OrthoDB" id="6105938at2759"/>
<feature type="domain" description="C2H2-type" evidence="6">
    <location>
        <begin position="94"/>
        <end position="116"/>
    </location>
</feature>
<dbReference type="RefSeq" id="XP_040690965.1">
    <property type="nucleotide sequence ID" value="XM_040830675.1"/>
</dbReference>
<dbReference type="AlphaFoldDB" id="A0A1L9RQS4"/>
<protein>
    <recommendedName>
        <fullName evidence="6">C2H2-type domain-containing protein</fullName>
    </recommendedName>
</protein>
<evidence type="ECO:0000259" key="6">
    <source>
        <dbReference type="PROSITE" id="PS50157"/>
    </source>
</evidence>
<keyword evidence="8" id="KW-1185">Reference proteome</keyword>
<gene>
    <name evidence="7" type="ORF">ASPWEDRAFT_170774</name>
</gene>
<accession>A0A1L9RQS4</accession>
<evidence type="ECO:0000256" key="4">
    <source>
        <dbReference type="ARBA" id="ARBA00022833"/>
    </source>
</evidence>
<dbReference type="GO" id="GO:0000981">
    <property type="term" value="F:DNA-binding transcription factor activity, RNA polymerase II-specific"/>
    <property type="evidence" value="ECO:0007669"/>
    <property type="project" value="TreeGrafter"/>
</dbReference>
<dbReference type="EMBL" id="KV878211">
    <property type="protein sequence ID" value="OJJ37289.1"/>
    <property type="molecule type" value="Genomic_DNA"/>
</dbReference>
<evidence type="ECO:0000256" key="3">
    <source>
        <dbReference type="ARBA" id="ARBA00022771"/>
    </source>
</evidence>
<dbReference type="GeneID" id="63746523"/>
<dbReference type="GO" id="GO:0008270">
    <property type="term" value="F:zinc ion binding"/>
    <property type="evidence" value="ECO:0007669"/>
    <property type="project" value="UniProtKB-KW"/>
</dbReference>
<dbReference type="VEuPathDB" id="FungiDB:ASPWEDRAFT_170774"/>
<dbReference type="GO" id="GO:0043565">
    <property type="term" value="F:sequence-specific DNA binding"/>
    <property type="evidence" value="ECO:0007669"/>
    <property type="project" value="TreeGrafter"/>
</dbReference>
<keyword evidence="4" id="KW-0862">Zinc</keyword>
<dbReference type="PANTHER" id="PTHR24408">
    <property type="entry name" value="ZINC FINGER PROTEIN"/>
    <property type="match status" value="1"/>
</dbReference>
<sequence length="222" mass="26005">MALGPYLKSTGDGYECLLCDRYFKNKKALYDHCRNTARHEWCERCRRVFKKRGAKTAHIRYSSSHNPCFECPRGDRGDFGSVGELKDHYEEAHSYCRPCERFFGNDNNLRMHNQTHHPRNLECYGCEQTFKSFSGMLIHLEFGNCSSGTDKSRIYKLAHQCYQRKKYTTGDDLHPYKCPGCDSWYSRLSGLYQHAEDVPGCSEWLEAPKCLAKLRHFIWLMI</sequence>
<dbReference type="PANTHER" id="PTHR24408:SF58">
    <property type="entry name" value="TRANSCRIPTION FACTOR (TFIIIA), PUTATIVE (AFU_ORTHOLOGUE AFUA_1G05150)-RELATED"/>
    <property type="match status" value="1"/>
</dbReference>
<evidence type="ECO:0000256" key="1">
    <source>
        <dbReference type="ARBA" id="ARBA00022723"/>
    </source>
</evidence>
<reference evidence="8" key="1">
    <citation type="journal article" date="2017" name="Genome Biol.">
        <title>Comparative genomics reveals high biological diversity and specific adaptations in the industrially and medically important fungal genus Aspergillus.</title>
        <authorList>
            <person name="de Vries R.P."/>
            <person name="Riley R."/>
            <person name="Wiebenga A."/>
            <person name="Aguilar-Osorio G."/>
            <person name="Amillis S."/>
            <person name="Uchima C.A."/>
            <person name="Anderluh G."/>
            <person name="Asadollahi M."/>
            <person name="Askin M."/>
            <person name="Barry K."/>
            <person name="Battaglia E."/>
            <person name="Bayram O."/>
            <person name="Benocci T."/>
            <person name="Braus-Stromeyer S.A."/>
            <person name="Caldana C."/>
            <person name="Canovas D."/>
            <person name="Cerqueira G.C."/>
            <person name="Chen F."/>
            <person name="Chen W."/>
            <person name="Choi C."/>
            <person name="Clum A."/>
            <person name="Dos Santos R.A."/>
            <person name="Damasio A.R."/>
            <person name="Diallinas G."/>
            <person name="Emri T."/>
            <person name="Fekete E."/>
            <person name="Flipphi M."/>
            <person name="Freyberg S."/>
            <person name="Gallo A."/>
            <person name="Gournas C."/>
            <person name="Habgood R."/>
            <person name="Hainaut M."/>
            <person name="Harispe M.L."/>
            <person name="Henrissat B."/>
            <person name="Hilden K.S."/>
            <person name="Hope R."/>
            <person name="Hossain A."/>
            <person name="Karabika E."/>
            <person name="Karaffa L."/>
            <person name="Karanyi Z."/>
            <person name="Krasevec N."/>
            <person name="Kuo A."/>
            <person name="Kusch H."/>
            <person name="LaButti K."/>
            <person name="Lagendijk E.L."/>
            <person name="Lapidus A."/>
            <person name="Levasseur A."/>
            <person name="Lindquist E."/>
            <person name="Lipzen A."/>
            <person name="Logrieco A.F."/>
            <person name="MacCabe A."/>
            <person name="Maekelae M.R."/>
            <person name="Malavazi I."/>
            <person name="Melin P."/>
            <person name="Meyer V."/>
            <person name="Mielnichuk N."/>
            <person name="Miskei M."/>
            <person name="Molnar A.P."/>
            <person name="Mule G."/>
            <person name="Ngan C.Y."/>
            <person name="Orejas M."/>
            <person name="Orosz E."/>
            <person name="Ouedraogo J.P."/>
            <person name="Overkamp K.M."/>
            <person name="Park H.-S."/>
            <person name="Perrone G."/>
            <person name="Piumi F."/>
            <person name="Punt P.J."/>
            <person name="Ram A.F."/>
            <person name="Ramon A."/>
            <person name="Rauscher S."/>
            <person name="Record E."/>
            <person name="Riano-Pachon D.M."/>
            <person name="Robert V."/>
            <person name="Roehrig J."/>
            <person name="Ruller R."/>
            <person name="Salamov A."/>
            <person name="Salih N.S."/>
            <person name="Samson R.A."/>
            <person name="Sandor E."/>
            <person name="Sanguinetti M."/>
            <person name="Schuetze T."/>
            <person name="Sepcic K."/>
            <person name="Shelest E."/>
            <person name="Sherlock G."/>
            <person name="Sophianopoulou V."/>
            <person name="Squina F.M."/>
            <person name="Sun H."/>
            <person name="Susca A."/>
            <person name="Todd R.B."/>
            <person name="Tsang A."/>
            <person name="Unkles S.E."/>
            <person name="van de Wiele N."/>
            <person name="van Rossen-Uffink D."/>
            <person name="Oliveira J.V."/>
            <person name="Vesth T.C."/>
            <person name="Visser J."/>
            <person name="Yu J.-H."/>
            <person name="Zhou M."/>
            <person name="Andersen M.R."/>
            <person name="Archer D.B."/>
            <person name="Baker S.E."/>
            <person name="Benoit I."/>
            <person name="Brakhage A.A."/>
            <person name="Braus G.H."/>
            <person name="Fischer R."/>
            <person name="Frisvad J.C."/>
            <person name="Goldman G.H."/>
            <person name="Houbraken J."/>
            <person name="Oakley B."/>
            <person name="Pocsi I."/>
            <person name="Scazzocchio C."/>
            <person name="Seiboth B."/>
            <person name="vanKuyk P.A."/>
            <person name="Wortman J."/>
            <person name="Dyer P.S."/>
            <person name="Grigoriev I.V."/>
        </authorList>
    </citation>
    <scope>NUCLEOTIDE SEQUENCE [LARGE SCALE GENOMIC DNA]</scope>
    <source>
        <strain evidence="8">DTO 134E9</strain>
    </source>
</reference>
<dbReference type="STRING" id="1073089.A0A1L9RQS4"/>